<dbReference type="Proteomes" id="UP000284557">
    <property type="component" value="Unassembled WGS sequence"/>
</dbReference>
<accession>A0ABD7HFN4</accession>
<name>A0ABD7HFN4_9MYCO</name>
<comment type="caution">
    <text evidence="1">The sequence shown here is derived from an EMBL/GenBank/DDBJ whole genome shotgun (WGS) entry which is preliminary data.</text>
</comment>
<dbReference type="AlphaFoldDB" id="A0ABD7HFN4"/>
<evidence type="ECO:0000313" key="2">
    <source>
        <dbReference type="Proteomes" id="UP000284557"/>
    </source>
</evidence>
<evidence type="ECO:0000313" key="1">
    <source>
        <dbReference type="EMBL" id="RIT26316.1"/>
    </source>
</evidence>
<protein>
    <recommendedName>
        <fullName evidence="3">ApeA N-terminal domain-containing protein</fullName>
    </recommendedName>
</protein>
<reference evidence="1 2" key="1">
    <citation type="submission" date="2018-08" db="EMBL/GenBank/DDBJ databases">
        <title>Linezolid Resistance in Mycobacterium abscessus: MIC Distribution and Comprehensive Investigation of Resistance Mechanisms.</title>
        <authorList>
            <person name="Ye M."/>
            <person name="Xu L."/>
            <person name="Zou Y."/>
            <person name="Li B."/>
            <person name="Guo Q."/>
            <person name="Zhang Y."/>
            <person name="Zhan M."/>
            <person name="Xu B."/>
            <person name="Yu F."/>
            <person name="Zhang Z."/>
            <person name="Chu H."/>
        </authorList>
    </citation>
    <scope>NUCLEOTIDE SEQUENCE [LARGE SCALE GENOMIC DNA]</scope>
    <source>
        <strain evidence="1 2">G143</strain>
    </source>
</reference>
<gene>
    <name evidence="1" type="ORF">D2E76_28130</name>
</gene>
<proteinExistence type="predicted"/>
<sequence length="430" mass="47320">MRGEFNLRAGEDPEVELQDGLVDDPRLRRFPGGVGYTGSAEDSIASFLPITLHGQLDTGEQITLLNACNYGGPGHAFFGTPRYAADAAVLGEHIDIDQPINAIRFRLGQRYWLDHLDKDSTAISPDGATLSVQVSEDGNWLVYIPAAPATLRHLRTVVVSGVRALMGLVLHSSLAAEDIELRVQADQPWRRLFSDALNCSATQTDLDSLLPREVLTLEVIARWIPMNDRLDGLAAAVISPIQGALQAETLVLTSLVEGLHRRLPYQQSKFPALPKEARKAILGAAREAARAQAQVYGIDPSAVAESVQFLTDVSFRMRATQIVNEVCSVIPELKESVPDLPGQITKARNDFAHHLIVDRQKEPLELSYLRWLIVVTATPWLLRALLLLHAGIAADIIREGFLDSNRFEHARANIAQFARELGWELPSPPI</sequence>
<organism evidence="1 2">
    <name type="scientific">Mycobacteroides abscessus</name>
    <dbReference type="NCBI Taxonomy" id="36809"/>
    <lineage>
        <taxon>Bacteria</taxon>
        <taxon>Bacillati</taxon>
        <taxon>Actinomycetota</taxon>
        <taxon>Actinomycetes</taxon>
        <taxon>Mycobacteriales</taxon>
        <taxon>Mycobacteriaceae</taxon>
        <taxon>Mycobacteroides</taxon>
    </lineage>
</organism>
<dbReference type="EMBL" id="QXBN01000065">
    <property type="protein sequence ID" value="RIT26316.1"/>
    <property type="molecule type" value="Genomic_DNA"/>
</dbReference>
<evidence type="ECO:0008006" key="3">
    <source>
        <dbReference type="Google" id="ProtNLM"/>
    </source>
</evidence>